<feature type="transmembrane region" description="Helical" evidence="2">
    <location>
        <begin position="100"/>
        <end position="126"/>
    </location>
</feature>
<evidence type="ECO:0000256" key="2">
    <source>
        <dbReference type="RuleBase" id="RU004429"/>
    </source>
</evidence>
<feature type="transmembrane region" description="Helical" evidence="2">
    <location>
        <begin position="6"/>
        <end position="27"/>
    </location>
</feature>
<dbReference type="Proteomes" id="UP000198651">
    <property type="component" value="Chromosome I"/>
</dbReference>
<dbReference type="InterPro" id="IPR001457">
    <property type="entry name" value="NADH_UbQ/plastoQ_OxRdtase_su6"/>
</dbReference>
<feature type="transmembrane region" description="Helical" evidence="2">
    <location>
        <begin position="57"/>
        <end position="79"/>
    </location>
</feature>
<feature type="transmembrane region" description="Helical" evidence="2">
    <location>
        <begin position="34"/>
        <end position="51"/>
    </location>
</feature>
<reference evidence="4" key="1">
    <citation type="submission" date="2015-11" db="EMBL/GenBank/DDBJ databases">
        <authorList>
            <person name="Seth-Smith H.M.B."/>
        </authorList>
    </citation>
    <scope>NUCLEOTIDE SEQUENCE [LARGE SCALE GENOMIC DNA]</scope>
    <source>
        <strain evidence="4">2013Ark11</strain>
    </source>
</reference>
<accession>A0A0S4M3P8</accession>
<gene>
    <name evidence="3" type="primary">nuoJ</name>
    <name evidence="3" type="ORF">Ark11_1040</name>
</gene>
<comment type="function">
    <text evidence="2">NDH-1 shuttles electrons from NADH, via FMN and iron-sulfur (Fe-S) centers, to quinones in the respiratory chain. Couples the redox reaction to proton translocation (for every two electrons transferred, four hydrogen ions are translocated across the cytoplasmic membrane), and thus conserves the redox energy in a proton gradient.</text>
</comment>
<name>A0A0S4M3P8_9BURK</name>
<feature type="transmembrane region" description="Helical" evidence="2">
    <location>
        <begin position="146"/>
        <end position="168"/>
    </location>
</feature>
<comment type="catalytic activity">
    <reaction evidence="2">
        <text>a quinone + NADH + 5 H(+)(in) = a quinol + NAD(+) + 4 H(+)(out)</text>
        <dbReference type="Rhea" id="RHEA:57888"/>
        <dbReference type="ChEBI" id="CHEBI:15378"/>
        <dbReference type="ChEBI" id="CHEBI:24646"/>
        <dbReference type="ChEBI" id="CHEBI:57540"/>
        <dbReference type="ChEBI" id="CHEBI:57945"/>
        <dbReference type="ChEBI" id="CHEBI:132124"/>
    </reaction>
</comment>
<evidence type="ECO:0000256" key="1">
    <source>
        <dbReference type="ARBA" id="ARBA00005698"/>
    </source>
</evidence>
<dbReference type="PANTHER" id="PTHR33269">
    <property type="entry name" value="NADH-UBIQUINONE OXIDOREDUCTASE CHAIN 6"/>
    <property type="match status" value="1"/>
</dbReference>
<keyword evidence="2" id="KW-1133">Transmembrane helix</keyword>
<dbReference type="RefSeq" id="WP_092343597.1">
    <property type="nucleotide sequence ID" value="NZ_LN906597.1"/>
</dbReference>
<keyword evidence="2" id="KW-0874">Quinone</keyword>
<proteinExistence type="inferred from homology"/>
<dbReference type="EC" id="7.1.1.-" evidence="2"/>
<evidence type="ECO:0000313" key="3">
    <source>
        <dbReference type="EMBL" id="CUT17856.1"/>
    </source>
</evidence>
<dbReference type="Pfam" id="PF00499">
    <property type="entry name" value="Oxidored_q3"/>
    <property type="match status" value="1"/>
</dbReference>
<organism evidence="3 4">
    <name type="scientific">Candidatus Ichthyocystis hellenicum</name>
    <dbReference type="NCBI Taxonomy" id="1561003"/>
    <lineage>
        <taxon>Bacteria</taxon>
        <taxon>Pseudomonadati</taxon>
        <taxon>Pseudomonadota</taxon>
        <taxon>Betaproteobacteria</taxon>
        <taxon>Burkholderiales</taxon>
        <taxon>Candidatus Ichthyocystis</taxon>
    </lineage>
</organism>
<dbReference type="PATRIC" id="fig|1561003.3.peg.1064"/>
<dbReference type="OrthoDB" id="5295927at2"/>
<evidence type="ECO:0000313" key="4">
    <source>
        <dbReference type="Proteomes" id="UP000198651"/>
    </source>
</evidence>
<dbReference type="GO" id="GO:0048038">
    <property type="term" value="F:quinone binding"/>
    <property type="evidence" value="ECO:0007669"/>
    <property type="project" value="UniProtKB-UniRule"/>
</dbReference>
<dbReference type="InterPro" id="IPR042106">
    <property type="entry name" value="Nuo/plastoQ_OxRdtase_6_NuoJ"/>
</dbReference>
<dbReference type="PANTHER" id="PTHR33269:SF17">
    <property type="entry name" value="NADH-UBIQUINONE OXIDOREDUCTASE CHAIN 6"/>
    <property type="match status" value="1"/>
</dbReference>
<keyword evidence="2" id="KW-0812">Transmembrane</keyword>
<keyword evidence="2" id="KW-0520">NAD</keyword>
<comment type="subcellular location">
    <subcellularLocation>
        <location evidence="2">Cell membrane</location>
        <topology evidence="2">Multi-pass membrane protein</topology>
    </subcellularLocation>
</comment>
<dbReference type="GO" id="GO:0005886">
    <property type="term" value="C:plasma membrane"/>
    <property type="evidence" value="ECO:0007669"/>
    <property type="project" value="UniProtKB-SubCell"/>
</dbReference>
<dbReference type="AlphaFoldDB" id="A0A0S4M3P8"/>
<comment type="similarity">
    <text evidence="1 2">Belongs to the complex I subunit 6 family.</text>
</comment>
<keyword evidence="2" id="KW-0472">Membrane</keyword>
<protein>
    <recommendedName>
        <fullName evidence="2">NADH-quinone oxidoreductase subunit J</fullName>
        <ecNumber evidence="2">7.1.1.-</ecNumber>
    </recommendedName>
</protein>
<dbReference type="EMBL" id="LN906597">
    <property type="protein sequence ID" value="CUT17856.1"/>
    <property type="molecule type" value="Genomic_DNA"/>
</dbReference>
<dbReference type="Gene3D" id="1.20.120.1200">
    <property type="entry name" value="NADH-ubiquinone/plastoquinone oxidoreductase chain 6, subunit NuoJ"/>
    <property type="match status" value="1"/>
</dbReference>
<dbReference type="GO" id="GO:0008137">
    <property type="term" value="F:NADH dehydrogenase (ubiquinone) activity"/>
    <property type="evidence" value="ECO:0007669"/>
    <property type="project" value="UniProtKB-UniRule"/>
</dbReference>
<sequence length="210" mass="23038">MNTNLTFLFFIFFSLSLILFSSGVVFLKNPVHSAISLIASFVSAACIWLLLRAEFLAFMLILVYVGAVMVLLLFVVMMISRAEGFALTVKRRDRSWLFGMFVSLLLASELLSALINSNFAISVYAQSFPSQMSSVKNLGVVLFTRYFYPFELASILLFLGALSAVVLAQGTSASSNLKRQIKEEQLSVSAKDRVEVVSVPTVSPTSGNCS</sequence>
<dbReference type="STRING" id="1561003.Ark11_1040"/>
<keyword evidence="2" id="KW-1003">Cell membrane</keyword>
<keyword evidence="4" id="KW-1185">Reference proteome</keyword>